<reference evidence="11" key="1">
    <citation type="submission" date="2020-11" db="EMBL/GenBank/DDBJ databases">
        <authorList>
            <person name="Tran Van P."/>
        </authorList>
    </citation>
    <scope>NUCLEOTIDE SEQUENCE</scope>
</reference>
<evidence type="ECO:0000256" key="4">
    <source>
        <dbReference type="ARBA" id="ARBA00022452"/>
    </source>
</evidence>
<sequence length="370" mass="39157">MGNSNSSGGKLGSSEPLPAPLGVNTPTSGSQEPHPSLLFPPSPAAESFASQVGPGTGSEPHVHIHESPSESSTLNPGSIEDIHKKCKDVFPLAFEGGRLLVQKPLSSHFQIAHALTLGSPDMSGYKFQATYAGTKQFSPNEAYPILMGEVDASGSLNANIIHQFTRELRTRLVAQLEGFGKKTGGNAAQGTMEYFGRDYTATCTLANIDLKRSSGVMILQYLQAVGRVGSSQLPLDLGAELVYQRDARIPGGQIALISISGRLSGKDWVASGTLGGPGIHATFYQKASEQLQIGVEMDANLRLQDTTTTIGYQADLPKAGLVYKGSFDSNWTCCAMLEKKLQPLPFTLALSGKLNHKKGNFGVGIGLIIG</sequence>
<protein>
    <recommendedName>
        <fullName evidence="13">Mitochondrial import receptor subunit TOM40</fullName>
    </recommendedName>
</protein>
<evidence type="ECO:0000256" key="8">
    <source>
        <dbReference type="ARBA" id="ARBA00023128"/>
    </source>
</evidence>
<feature type="compositionally biased region" description="Low complexity" evidence="10">
    <location>
        <begin position="1"/>
        <end position="14"/>
    </location>
</feature>
<accession>A0A7R8X0R0</accession>
<dbReference type="GO" id="GO:0005741">
    <property type="term" value="C:mitochondrial outer membrane"/>
    <property type="evidence" value="ECO:0007669"/>
    <property type="project" value="UniProtKB-SubCell"/>
</dbReference>
<evidence type="ECO:0000256" key="5">
    <source>
        <dbReference type="ARBA" id="ARBA00022692"/>
    </source>
</evidence>
<evidence type="ECO:0000256" key="9">
    <source>
        <dbReference type="ARBA" id="ARBA00023136"/>
    </source>
</evidence>
<keyword evidence="8" id="KW-0496">Mitochondrion</keyword>
<dbReference type="PANTHER" id="PTHR10802">
    <property type="entry name" value="MITOCHONDRIAL IMPORT RECEPTOR SUBUNIT TOM40"/>
    <property type="match status" value="1"/>
</dbReference>
<keyword evidence="5" id="KW-0812">Transmembrane</keyword>
<organism evidence="11">
    <name type="scientific">Darwinula stevensoni</name>
    <dbReference type="NCBI Taxonomy" id="69355"/>
    <lineage>
        <taxon>Eukaryota</taxon>
        <taxon>Metazoa</taxon>
        <taxon>Ecdysozoa</taxon>
        <taxon>Arthropoda</taxon>
        <taxon>Crustacea</taxon>
        <taxon>Oligostraca</taxon>
        <taxon>Ostracoda</taxon>
        <taxon>Podocopa</taxon>
        <taxon>Podocopida</taxon>
        <taxon>Darwinulocopina</taxon>
        <taxon>Darwinuloidea</taxon>
        <taxon>Darwinulidae</taxon>
        <taxon>Darwinula</taxon>
    </lineage>
</organism>
<dbReference type="InterPro" id="IPR023614">
    <property type="entry name" value="Porin_dom_sf"/>
</dbReference>
<proteinExistence type="inferred from homology"/>
<dbReference type="CDD" id="cd07305">
    <property type="entry name" value="Porin3_Tom40"/>
    <property type="match status" value="1"/>
</dbReference>
<dbReference type="AlphaFoldDB" id="A0A7R8X0R0"/>
<feature type="region of interest" description="Disordered" evidence="10">
    <location>
        <begin position="1"/>
        <end position="78"/>
    </location>
</feature>
<keyword evidence="6" id="KW-1000">Mitochondrion outer membrane</keyword>
<dbReference type="OrthoDB" id="19656at2759"/>
<evidence type="ECO:0000313" key="12">
    <source>
        <dbReference type="Proteomes" id="UP000677054"/>
    </source>
</evidence>
<keyword evidence="4" id="KW-1134">Transmembrane beta strand</keyword>
<name>A0A7R8X0R0_9CRUS</name>
<feature type="compositionally biased region" description="Polar residues" evidence="10">
    <location>
        <begin position="24"/>
        <end position="33"/>
    </location>
</feature>
<dbReference type="InterPro" id="IPR027246">
    <property type="entry name" value="Porin_Euk/Tom40"/>
</dbReference>
<evidence type="ECO:0000256" key="2">
    <source>
        <dbReference type="ARBA" id="ARBA00010510"/>
    </source>
</evidence>
<dbReference type="GO" id="GO:0008320">
    <property type="term" value="F:protein transmembrane transporter activity"/>
    <property type="evidence" value="ECO:0007669"/>
    <property type="project" value="InterPro"/>
</dbReference>
<comment type="similarity">
    <text evidence="2">Belongs to the Tom40 family.</text>
</comment>
<dbReference type="Gene3D" id="2.40.160.10">
    <property type="entry name" value="Porin"/>
    <property type="match status" value="1"/>
</dbReference>
<evidence type="ECO:0000256" key="10">
    <source>
        <dbReference type="SAM" id="MobiDB-lite"/>
    </source>
</evidence>
<keyword evidence="9" id="KW-0472">Membrane</keyword>
<keyword evidence="7" id="KW-0653">Protein transport</keyword>
<dbReference type="EMBL" id="CAJPEV010000153">
    <property type="protein sequence ID" value="CAG0881483.1"/>
    <property type="molecule type" value="Genomic_DNA"/>
</dbReference>
<comment type="subcellular location">
    <subcellularLocation>
        <location evidence="1">Mitochondrion outer membrane</location>
        <topology evidence="1">Multi-pass membrane protein</topology>
    </subcellularLocation>
</comment>
<dbReference type="Proteomes" id="UP000677054">
    <property type="component" value="Unassembled WGS sequence"/>
</dbReference>
<dbReference type="InterPro" id="IPR037930">
    <property type="entry name" value="Tom40"/>
</dbReference>
<gene>
    <name evidence="11" type="ORF">DSTB1V02_LOCUS1583</name>
</gene>
<evidence type="ECO:0000256" key="3">
    <source>
        <dbReference type="ARBA" id="ARBA00022448"/>
    </source>
</evidence>
<evidence type="ECO:0008006" key="13">
    <source>
        <dbReference type="Google" id="ProtNLM"/>
    </source>
</evidence>
<evidence type="ECO:0000256" key="1">
    <source>
        <dbReference type="ARBA" id="ARBA00004374"/>
    </source>
</evidence>
<evidence type="ECO:0000256" key="6">
    <source>
        <dbReference type="ARBA" id="ARBA00022787"/>
    </source>
</evidence>
<keyword evidence="3" id="KW-0813">Transport</keyword>
<dbReference type="Pfam" id="PF01459">
    <property type="entry name" value="Porin_3"/>
    <property type="match status" value="1"/>
</dbReference>
<keyword evidence="12" id="KW-1185">Reference proteome</keyword>
<evidence type="ECO:0000256" key="7">
    <source>
        <dbReference type="ARBA" id="ARBA00022927"/>
    </source>
</evidence>
<dbReference type="GO" id="GO:0030150">
    <property type="term" value="P:protein import into mitochondrial matrix"/>
    <property type="evidence" value="ECO:0007669"/>
    <property type="project" value="InterPro"/>
</dbReference>
<evidence type="ECO:0000313" key="11">
    <source>
        <dbReference type="EMBL" id="CAD7241597.1"/>
    </source>
</evidence>
<dbReference type="EMBL" id="LR899670">
    <property type="protein sequence ID" value="CAD7241597.1"/>
    <property type="molecule type" value="Genomic_DNA"/>
</dbReference>